<name>A0A384ZXV5_9CAUD</name>
<evidence type="ECO:0000256" key="1">
    <source>
        <dbReference type="SAM" id="Phobius"/>
    </source>
</evidence>
<accession>A0A384ZXV5</accession>
<keyword evidence="1" id="KW-0472">Membrane</keyword>
<keyword evidence="3" id="KW-1185">Reference proteome</keyword>
<feature type="transmembrane region" description="Helical" evidence="1">
    <location>
        <begin position="97"/>
        <end position="118"/>
    </location>
</feature>
<organism evidence="2 3">
    <name type="scientific">Dickeya phage vB_DsoM_AD1</name>
    <dbReference type="NCBI Taxonomy" id="2283029"/>
    <lineage>
        <taxon>Viruses</taxon>
        <taxon>Duplodnaviria</taxon>
        <taxon>Heunggongvirae</taxon>
        <taxon>Uroviricota</taxon>
        <taxon>Caudoviricetes</taxon>
        <taxon>Alexandravirus</taxon>
        <taxon>Alexandravirus AD1</taxon>
    </lineage>
</organism>
<dbReference type="EMBL" id="MH460463">
    <property type="protein sequence ID" value="AXG67056.1"/>
    <property type="molecule type" value="Genomic_DNA"/>
</dbReference>
<dbReference type="Proteomes" id="UP000262440">
    <property type="component" value="Segment"/>
</dbReference>
<proteinExistence type="predicted"/>
<gene>
    <name evidence="2" type="ORF">AD1_012</name>
</gene>
<sequence>MTDKITQLEKWYEAAKVAFKMGTVNPDGDAALLLAIYKRLAKAAEDSGDKDTVTADRLNLQEFLEDLRKELRMYDLICRRFNTDLYPHIKVSEDVKIYIALMATTPGSAVMAMTYLYLARCYTLQDMVLNFLPSGYPGEDALGLTWSIQKGNSDAFTGNLVDDIETVNSLYNKMYNSGDK</sequence>
<keyword evidence="1" id="KW-1133">Transmembrane helix</keyword>
<evidence type="ECO:0000313" key="2">
    <source>
        <dbReference type="EMBL" id="AXG67056.1"/>
    </source>
</evidence>
<evidence type="ECO:0000313" key="3">
    <source>
        <dbReference type="Proteomes" id="UP000262440"/>
    </source>
</evidence>
<protein>
    <submittedName>
        <fullName evidence="2">Uncharacterized protein</fullName>
    </submittedName>
</protein>
<reference evidence="2 3" key="1">
    <citation type="journal article" date="2018" name="Front. Microbiol.">
        <title>Jumbo Bacteriophages Are Represented Within an Increasing Diversity of Environmental Viruses Infecting the Emerging Phytopathogen, Dickeya solani.</title>
        <authorList>
            <person name="Day A.W."/>
            <person name="Ahn J."/>
            <person name="Salmond G.P.C."/>
        </authorList>
    </citation>
    <scope>NUCLEOTIDE SEQUENCE [LARGE SCALE GENOMIC DNA]</scope>
</reference>
<keyword evidence="1" id="KW-0812">Transmembrane</keyword>